<organism evidence="1 2">
    <name type="scientific">Sordaria brevicollis</name>
    <dbReference type="NCBI Taxonomy" id="83679"/>
    <lineage>
        <taxon>Eukaryota</taxon>
        <taxon>Fungi</taxon>
        <taxon>Dikarya</taxon>
        <taxon>Ascomycota</taxon>
        <taxon>Pezizomycotina</taxon>
        <taxon>Sordariomycetes</taxon>
        <taxon>Sordariomycetidae</taxon>
        <taxon>Sordariales</taxon>
        <taxon>Sordariaceae</taxon>
        <taxon>Sordaria</taxon>
    </lineage>
</organism>
<name>A0AAE0UC46_SORBR</name>
<dbReference type="AlphaFoldDB" id="A0AAE0UC46"/>
<gene>
    <name evidence="1" type="ORF">B0T20DRAFT_498671</name>
</gene>
<protein>
    <submittedName>
        <fullName evidence="1">Uncharacterized protein</fullName>
    </submittedName>
</protein>
<sequence>MASGCRAVLPRAFQVSDNPDPSPPATFFNGTDIGTISKLYHPPPRWYKLADNERQREYRNFPLGALGYPLNGGFHDMRVLYDDLQLGSLRDTKAHTHIPNYYQGEDAFKVVLSPTQPIDDEYRLKDLAALKRQLLPRQTIAFLLSKVYVHQGRELAPDQLQGMLMDVSTEVFSFRVHVYTAVHPLLAGTLYLEWVLPKSRKLIGSLMEEFHLADQCRRQRQQLSNLPDCAPDVPIVFKDEGRNLPLLRKNRGPATPLSTMRAPQSLAVYPSRESRLTRSPSASIRKGEVFVRVADGVFKDP</sequence>
<dbReference type="EMBL" id="JAUTDP010000006">
    <property type="protein sequence ID" value="KAK3398721.1"/>
    <property type="molecule type" value="Genomic_DNA"/>
</dbReference>
<evidence type="ECO:0000313" key="2">
    <source>
        <dbReference type="Proteomes" id="UP001281003"/>
    </source>
</evidence>
<accession>A0AAE0UC46</accession>
<dbReference type="Proteomes" id="UP001281003">
    <property type="component" value="Unassembled WGS sequence"/>
</dbReference>
<proteinExistence type="predicted"/>
<evidence type="ECO:0000313" key="1">
    <source>
        <dbReference type="EMBL" id="KAK3398721.1"/>
    </source>
</evidence>
<reference evidence="1" key="1">
    <citation type="journal article" date="2023" name="Mol. Phylogenet. Evol.">
        <title>Genome-scale phylogeny and comparative genomics of the fungal order Sordariales.</title>
        <authorList>
            <person name="Hensen N."/>
            <person name="Bonometti L."/>
            <person name="Westerberg I."/>
            <person name="Brannstrom I.O."/>
            <person name="Guillou S."/>
            <person name="Cros-Aarteil S."/>
            <person name="Calhoun S."/>
            <person name="Haridas S."/>
            <person name="Kuo A."/>
            <person name="Mondo S."/>
            <person name="Pangilinan J."/>
            <person name="Riley R."/>
            <person name="LaButti K."/>
            <person name="Andreopoulos B."/>
            <person name="Lipzen A."/>
            <person name="Chen C."/>
            <person name="Yan M."/>
            <person name="Daum C."/>
            <person name="Ng V."/>
            <person name="Clum A."/>
            <person name="Steindorff A."/>
            <person name="Ohm R.A."/>
            <person name="Martin F."/>
            <person name="Silar P."/>
            <person name="Natvig D.O."/>
            <person name="Lalanne C."/>
            <person name="Gautier V."/>
            <person name="Ament-Velasquez S.L."/>
            <person name="Kruys A."/>
            <person name="Hutchinson M.I."/>
            <person name="Powell A.J."/>
            <person name="Barry K."/>
            <person name="Miller A.N."/>
            <person name="Grigoriev I.V."/>
            <person name="Debuchy R."/>
            <person name="Gladieux P."/>
            <person name="Hiltunen Thoren M."/>
            <person name="Johannesson H."/>
        </authorList>
    </citation>
    <scope>NUCLEOTIDE SEQUENCE</scope>
    <source>
        <strain evidence="1">FGSC 1904</strain>
    </source>
</reference>
<reference evidence="1" key="2">
    <citation type="submission" date="2023-07" db="EMBL/GenBank/DDBJ databases">
        <authorList>
            <consortium name="Lawrence Berkeley National Laboratory"/>
            <person name="Haridas S."/>
            <person name="Hensen N."/>
            <person name="Bonometti L."/>
            <person name="Westerberg I."/>
            <person name="Brannstrom I.O."/>
            <person name="Guillou S."/>
            <person name="Cros-Aarteil S."/>
            <person name="Calhoun S."/>
            <person name="Kuo A."/>
            <person name="Mondo S."/>
            <person name="Pangilinan J."/>
            <person name="Riley R."/>
            <person name="LaButti K."/>
            <person name="Andreopoulos B."/>
            <person name="Lipzen A."/>
            <person name="Chen C."/>
            <person name="Yanf M."/>
            <person name="Daum C."/>
            <person name="Ng V."/>
            <person name="Clum A."/>
            <person name="Steindorff A."/>
            <person name="Ohm R."/>
            <person name="Martin F."/>
            <person name="Silar P."/>
            <person name="Natvig D."/>
            <person name="Lalanne C."/>
            <person name="Gautier V."/>
            <person name="Ament-velasquez S.L."/>
            <person name="Kruys A."/>
            <person name="Hutchinson M.I."/>
            <person name="Powell A.J."/>
            <person name="Barry K."/>
            <person name="Miller A.N."/>
            <person name="Grigoriev I.V."/>
            <person name="Debuchy R."/>
            <person name="Gladieux P."/>
            <person name="Thoren M.H."/>
            <person name="Johannesson H."/>
        </authorList>
    </citation>
    <scope>NUCLEOTIDE SEQUENCE</scope>
    <source>
        <strain evidence="1">FGSC 1904</strain>
    </source>
</reference>
<comment type="caution">
    <text evidence="1">The sequence shown here is derived from an EMBL/GenBank/DDBJ whole genome shotgun (WGS) entry which is preliminary data.</text>
</comment>
<keyword evidence="2" id="KW-1185">Reference proteome</keyword>